<keyword evidence="3" id="KW-1185">Reference proteome</keyword>
<dbReference type="AlphaFoldDB" id="A0A089NYY1"/>
<evidence type="ECO:0000256" key="1">
    <source>
        <dbReference type="SAM" id="MobiDB-lite"/>
    </source>
</evidence>
<dbReference type="Proteomes" id="UP000029492">
    <property type="component" value="Chromosome"/>
</dbReference>
<dbReference type="EMBL" id="CP003811">
    <property type="protein sequence ID" value="AIQ91730.1"/>
    <property type="molecule type" value="Genomic_DNA"/>
</dbReference>
<dbReference type="HOGENOM" id="CLU_166160_0_0_5"/>
<sequence>MPKDTQRASGGATEDPKAFTPFADDAGVRTIGSLSFENGTDRIALHGSLDITRDRTGLEQARLLRKTLDAIVKTLEASDLPEAVAEAPDAPPRSVKNPFA</sequence>
<dbReference type="RefSeq" id="WP_043758810.1">
    <property type="nucleotide sequence ID" value="NZ_CP003811.1"/>
</dbReference>
<organism evidence="2 3">
    <name type="scientific">Methylobacterium oryzae CBMB20</name>
    <dbReference type="NCBI Taxonomy" id="693986"/>
    <lineage>
        <taxon>Bacteria</taxon>
        <taxon>Pseudomonadati</taxon>
        <taxon>Pseudomonadota</taxon>
        <taxon>Alphaproteobacteria</taxon>
        <taxon>Hyphomicrobiales</taxon>
        <taxon>Methylobacteriaceae</taxon>
        <taxon>Methylobacterium</taxon>
    </lineage>
</organism>
<accession>A0A089NYY1</accession>
<evidence type="ECO:0000313" key="2">
    <source>
        <dbReference type="EMBL" id="AIQ91730.1"/>
    </source>
</evidence>
<name>A0A089NYY1_9HYPH</name>
<dbReference type="STRING" id="693986.MOC_3975"/>
<dbReference type="eggNOG" id="ENOG5033BUY">
    <property type="taxonomic scope" value="Bacteria"/>
</dbReference>
<evidence type="ECO:0000313" key="3">
    <source>
        <dbReference type="Proteomes" id="UP000029492"/>
    </source>
</evidence>
<dbReference type="KEGG" id="mor:MOC_3975"/>
<feature type="region of interest" description="Disordered" evidence="1">
    <location>
        <begin position="1"/>
        <end position="23"/>
    </location>
</feature>
<reference evidence="2 3" key="1">
    <citation type="journal article" date="2014" name="PLoS ONE">
        <title>Genome Information of Methylobacterium oryzae, a Plant-Probiotic Methylotroph in the Phyllosphere.</title>
        <authorList>
            <person name="Kwak M.J."/>
            <person name="Jeong H."/>
            <person name="Madhaiyan M."/>
            <person name="Lee Y."/>
            <person name="Sa T.M."/>
            <person name="Oh T.K."/>
            <person name="Kim J.F."/>
        </authorList>
    </citation>
    <scope>NUCLEOTIDE SEQUENCE [LARGE SCALE GENOMIC DNA]</scope>
    <source>
        <strain evidence="2 3">CBMB20</strain>
    </source>
</reference>
<proteinExistence type="predicted"/>
<protein>
    <submittedName>
        <fullName evidence="2">Protein of unassigned function</fullName>
    </submittedName>
</protein>
<dbReference type="GeneID" id="96607256"/>
<gene>
    <name evidence="2" type="ORF">MOC_3975</name>
</gene>